<dbReference type="SMART" id="SM00636">
    <property type="entry name" value="Glyco_18"/>
    <property type="match status" value="1"/>
</dbReference>
<dbReference type="EMBL" id="MU866014">
    <property type="protein sequence ID" value="KAK4442513.1"/>
    <property type="molecule type" value="Genomic_DNA"/>
</dbReference>
<feature type="disulfide bond" evidence="3">
    <location>
        <begin position="75"/>
        <end position="87"/>
    </location>
</feature>
<dbReference type="SMART" id="SM00270">
    <property type="entry name" value="ChtBD1"/>
    <property type="match status" value="2"/>
</dbReference>
<feature type="domain" description="Chitin-binding type-1" evidence="5">
    <location>
        <begin position="61"/>
        <end position="112"/>
    </location>
</feature>
<dbReference type="Proteomes" id="UP001321760">
    <property type="component" value="Unassembled WGS sequence"/>
</dbReference>
<dbReference type="InterPro" id="IPR050314">
    <property type="entry name" value="Glycosyl_Hydrlase_18"/>
</dbReference>
<dbReference type="InterPro" id="IPR029070">
    <property type="entry name" value="Chitinase_insertion_sf"/>
</dbReference>
<organism evidence="7 8">
    <name type="scientific">Podospora aff. communis PSN243</name>
    <dbReference type="NCBI Taxonomy" id="3040156"/>
    <lineage>
        <taxon>Eukaryota</taxon>
        <taxon>Fungi</taxon>
        <taxon>Dikarya</taxon>
        <taxon>Ascomycota</taxon>
        <taxon>Pezizomycotina</taxon>
        <taxon>Sordariomycetes</taxon>
        <taxon>Sordariomycetidae</taxon>
        <taxon>Sordariales</taxon>
        <taxon>Podosporaceae</taxon>
        <taxon>Podospora</taxon>
    </lineage>
</organism>
<feature type="signal peptide" evidence="4">
    <location>
        <begin position="1"/>
        <end position="20"/>
    </location>
</feature>
<feature type="domain" description="GH18" evidence="6">
    <location>
        <begin position="121"/>
        <end position="487"/>
    </location>
</feature>
<dbReference type="PANTHER" id="PTHR11177">
    <property type="entry name" value="CHITINASE"/>
    <property type="match status" value="1"/>
</dbReference>
<keyword evidence="4" id="KW-0732">Signal</keyword>
<dbReference type="Gene3D" id="3.20.20.80">
    <property type="entry name" value="Glycosidases"/>
    <property type="match status" value="1"/>
</dbReference>
<dbReference type="InterPro" id="IPR001223">
    <property type="entry name" value="Glyco_hydro18_cat"/>
</dbReference>
<evidence type="ECO:0000256" key="1">
    <source>
        <dbReference type="ARBA" id="ARBA00008682"/>
    </source>
</evidence>
<feature type="disulfide bond" evidence="3">
    <location>
        <begin position="80"/>
        <end position="94"/>
    </location>
</feature>
<reference evidence="7" key="2">
    <citation type="submission" date="2023-05" db="EMBL/GenBank/DDBJ databases">
        <authorList>
            <consortium name="Lawrence Berkeley National Laboratory"/>
            <person name="Steindorff A."/>
            <person name="Hensen N."/>
            <person name="Bonometti L."/>
            <person name="Westerberg I."/>
            <person name="Brannstrom I.O."/>
            <person name="Guillou S."/>
            <person name="Cros-Aarteil S."/>
            <person name="Calhoun S."/>
            <person name="Haridas S."/>
            <person name="Kuo A."/>
            <person name="Mondo S."/>
            <person name="Pangilinan J."/>
            <person name="Riley R."/>
            <person name="Labutti K."/>
            <person name="Andreopoulos B."/>
            <person name="Lipzen A."/>
            <person name="Chen C."/>
            <person name="Yanf M."/>
            <person name="Daum C."/>
            <person name="Ng V."/>
            <person name="Clum A."/>
            <person name="Ohm R."/>
            <person name="Martin F."/>
            <person name="Silar P."/>
            <person name="Natvig D."/>
            <person name="Lalanne C."/>
            <person name="Gautier V."/>
            <person name="Ament-Velasquez S.L."/>
            <person name="Kruys A."/>
            <person name="Hutchinson M.I."/>
            <person name="Powell A.J."/>
            <person name="Barry K."/>
            <person name="Miller A.N."/>
            <person name="Grigoriev I.V."/>
            <person name="Debuchy R."/>
            <person name="Gladieux P."/>
            <person name="Thoren M.H."/>
            <person name="Johannesson H."/>
        </authorList>
    </citation>
    <scope>NUCLEOTIDE SEQUENCE</scope>
    <source>
        <strain evidence="7">PSN243</strain>
    </source>
</reference>
<evidence type="ECO:0000256" key="3">
    <source>
        <dbReference type="PROSITE-ProRule" id="PRU00261"/>
    </source>
</evidence>
<evidence type="ECO:0000259" key="5">
    <source>
        <dbReference type="PROSITE" id="PS50941"/>
    </source>
</evidence>
<dbReference type="InterPro" id="IPR011583">
    <property type="entry name" value="Chitinase_II/V-like_cat"/>
</dbReference>
<feature type="chain" id="PRO_5043406900" description="chitinase" evidence="4">
    <location>
        <begin position="21"/>
        <end position="1922"/>
    </location>
</feature>
<dbReference type="InterPro" id="IPR001002">
    <property type="entry name" value="Chitin-bd_1"/>
</dbReference>
<dbReference type="InterPro" id="IPR029476">
    <property type="entry name" value="DNase_NucA_NucB"/>
</dbReference>
<evidence type="ECO:0000256" key="4">
    <source>
        <dbReference type="SAM" id="SignalP"/>
    </source>
</evidence>
<proteinExistence type="inferred from homology"/>
<evidence type="ECO:0000259" key="6">
    <source>
        <dbReference type="PROSITE" id="PS51910"/>
    </source>
</evidence>
<evidence type="ECO:0000313" key="7">
    <source>
        <dbReference type="EMBL" id="KAK4442513.1"/>
    </source>
</evidence>
<dbReference type="GO" id="GO:0008843">
    <property type="term" value="F:endochitinase activity"/>
    <property type="evidence" value="ECO:0007669"/>
    <property type="project" value="UniProtKB-EC"/>
</dbReference>
<protein>
    <recommendedName>
        <fullName evidence="2">chitinase</fullName>
        <ecNumber evidence="2">3.2.1.14</ecNumber>
    </recommendedName>
</protein>
<dbReference type="Gene3D" id="3.10.50.10">
    <property type="match status" value="1"/>
</dbReference>
<keyword evidence="3" id="KW-1015">Disulfide bond</keyword>
<sequence>MLRIHLFGIGLWILASFSAAQQGALCDRYNECESGCCSADGRCGFGPEFCGNGCQSGCNAVPECGNGAPEDSKECFAGACCSPQGFCGIGPDFCNNCQNEGGCSVTPQTCDASTTGAAGSQVRVGYYQASAARSQCNPMQPENLPAGILTHVNVGYETINENGTITDVNGPIMARMTRLRRRYTGLRVNLAIGGYEFNNPSRTGNDDTLGRWSEMVGTVPNQIAYINSLVDYMLKYSLDGVDIDWRYPGIVNRGGTVITEAANIQDYTNFVVFVANVKEAFAAASGRWQITVSVPYDYANLKGFQLDRLARNVDWFNVQAYDMYDLWDRDVRGDGFIRGHSNITAIANTLDLFTMNGVPPEQIVMGMGFHGTSYTLNDVGCTNPGCRFVAPGFPADCTNDAGFLSYGEVMSMVPELGSETHYDKPSASKWLVYSLSQWISYDDAESFADKTAFLVSRCLRGWAVWSLDLDSQDYQGLTALVGERAMLDAFIEDQLNPDERKRLVHDLAAYTGQECFVSTGCTDGTNNNGPPATCPAGYMSVETGHFPLQIIRGFGTQIVACPRGQWHHICCPADAMPRNCEWSGAPEQNEFGCTRGCSAGQFELTRDTFTNAAGTGSCFSGERSLCCDRAEILDKCRWTDCMVPNPTRGNPACDAGETEVARRYDQDNGDLCGEFQQFLDPRFTQNGVRLFCCPQDDSPKNCKWSNDRSRFPGDTGGSVASGVGVCAQISCPSTELAWTRALESEPRYQYLQNGLQSCANFGDPKDWPGLMPEFHLCCEPPSIFTEEWPVLPSYLWADTQDNRSDDFTWQWANNFGNNDHDITPHGLATEPGKDPYGFVILDGPPGSIHNAFPDAFTVVQPNAPPANLKPRSLLTTNKTILDQVYDHSEETFQVFCNYPADSPKCRQVFYKGAKDTIIRLPPHIGEGPWARIVSMEPEPLLHGRSEHDLPDWVKQKRSLSGISDSAVFRVKIDYNFHLIQRRDNETVKMRIDFTNLQGYWDAVTNASIDSTSPGRKFRKRDVDEHFSFEEWKSHVDRAKKRDIGFSGWHEVSTNSLAVRDKPKTTAVGRHLDKRWWGTFVDWLTKLTTIERQEQGVLPMVFARFFNLFSGRLVCTSDTGLTFTAGLDVTADLQLQMNTRYSYYFSGTIVPPAVTDMYAFARTQPKVTAGITLAGDASLGYQTVPKKLITTLTYPGLAIKGLAAVGPSLDIWGQLDGSVTVSGDMRAGVTYTFKPIEMYLPNDDETRNRAEKDLESNEIDEEGLSPTFEANVKASIDFNVRVSPEVNMGIQVGGRIGPFDGLLVDAHVSAFVNTTLKFNASASAGTVNSNYNWEYDYELSFLYRVGLAALAQIRFYGEWRSRTYYPVDWQKIKLFGPDEPIRSGILSPPSDSTSASKRRKRGSSLRHLYSWSDSGLPNPIFAAPLLLSGGSNPDSMLSTPNLTSLSARQTDGQIEDDSKADMEFKIGGNTFKCNSAPPSCGQVTADALVQSRAFLPSLLANNSTSPATLGPRESQLRKRATGDDCAILPRLYYNCESAFSDYTLIVPTSEGGRNRPNVMPGICRTFQEYMDTFRDVQVIRPGRGQEGRATCDPVKRSCTLTYDSDGANVRRRRNQACPDGFCQRDNRDRQAELFAVTPARPGGMTSCDEFPFASSEEGGNNYDVDGAPWVSLWETKRVCAPVWQQNLQGNCNRLVGGLETNIRYYNNYDANGNKDPRPNDPPIWKRWRGEAGWAREGWPDPTGGGRNMQRKTKYKWGVNRPVGFSMAEWNAGQNKIGWMHKRNYTVRFPGASRAINGDMNDGSGTVTDLSKVLCAVFTMEQDRFRFSAGSFNAYCQDPNPATEWRPGISKWPWSTRRPGYKACNVQFTRASGSSTKRDGEEEKPIGMIDGIPIYGVEYVDEPEETFDMYDDFELSNPVDDMLE</sequence>
<evidence type="ECO:0000313" key="8">
    <source>
        <dbReference type="Proteomes" id="UP001321760"/>
    </source>
</evidence>
<dbReference type="Pfam" id="PF14040">
    <property type="entry name" value="DNase_NucA_NucB"/>
    <property type="match status" value="1"/>
</dbReference>
<keyword evidence="8" id="KW-1185">Reference proteome</keyword>
<name>A0AAV9G504_9PEZI</name>
<dbReference type="InterPro" id="IPR017853">
    <property type="entry name" value="GH"/>
</dbReference>
<dbReference type="Pfam" id="PF00704">
    <property type="entry name" value="Glyco_hydro_18"/>
    <property type="match status" value="1"/>
</dbReference>
<dbReference type="PANTHER" id="PTHR11177:SF402">
    <property type="entry name" value="CHITINASE"/>
    <property type="match status" value="1"/>
</dbReference>
<dbReference type="EC" id="3.2.1.14" evidence="2"/>
<comment type="caution">
    <text evidence="3">Lacks conserved residue(s) required for the propagation of feature annotation.</text>
</comment>
<comment type="similarity">
    <text evidence="1">Belongs to the glycosyl hydrolase 18 family. Chitinase class V subfamily.</text>
</comment>
<dbReference type="InterPro" id="IPR018371">
    <property type="entry name" value="Chitin-binding_1_CS"/>
</dbReference>
<dbReference type="PROSITE" id="PS51910">
    <property type="entry name" value="GH18_2"/>
    <property type="match status" value="1"/>
</dbReference>
<dbReference type="GO" id="GO:0008061">
    <property type="term" value="F:chitin binding"/>
    <property type="evidence" value="ECO:0007669"/>
    <property type="project" value="UniProtKB-UniRule"/>
</dbReference>
<comment type="caution">
    <text evidence="7">The sequence shown here is derived from an EMBL/GenBank/DDBJ whole genome shotgun (WGS) entry which is preliminary data.</text>
</comment>
<dbReference type="PROSITE" id="PS00026">
    <property type="entry name" value="CHIT_BIND_I_1"/>
    <property type="match status" value="1"/>
</dbReference>
<accession>A0AAV9G504</accession>
<dbReference type="SUPFAM" id="SSF51445">
    <property type="entry name" value="(Trans)glycosidases"/>
    <property type="match status" value="1"/>
</dbReference>
<dbReference type="SUPFAM" id="SSF54556">
    <property type="entry name" value="Chitinase insertion domain"/>
    <property type="match status" value="1"/>
</dbReference>
<keyword evidence="3" id="KW-0147">Chitin-binding</keyword>
<evidence type="ECO:0000256" key="2">
    <source>
        <dbReference type="ARBA" id="ARBA00012729"/>
    </source>
</evidence>
<dbReference type="PROSITE" id="PS50941">
    <property type="entry name" value="CHIT_BIND_I_2"/>
    <property type="match status" value="1"/>
</dbReference>
<reference evidence="7" key="1">
    <citation type="journal article" date="2023" name="Mol. Phylogenet. Evol.">
        <title>Genome-scale phylogeny and comparative genomics of the fungal order Sordariales.</title>
        <authorList>
            <person name="Hensen N."/>
            <person name="Bonometti L."/>
            <person name="Westerberg I."/>
            <person name="Brannstrom I.O."/>
            <person name="Guillou S."/>
            <person name="Cros-Aarteil S."/>
            <person name="Calhoun S."/>
            <person name="Haridas S."/>
            <person name="Kuo A."/>
            <person name="Mondo S."/>
            <person name="Pangilinan J."/>
            <person name="Riley R."/>
            <person name="LaButti K."/>
            <person name="Andreopoulos B."/>
            <person name="Lipzen A."/>
            <person name="Chen C."/>
            <person name="Yan M."/>
            <person name="Daum C."/>
            <person name="Ng V."/>
            <person name="Clum A."/>
            <person name="Steindorff A."/>
            <person name="Ohm R.A."/>
            <person name="Martin F."/>
            <person name="Silar P."/>
            <person name="Natvig D.O."/>
            <person name="Lalanne C."/>
            <person name="Gautier V."/>
            <person name="Ament-Velasquez S.L."/>
            <person name="Kruys A."/>
            <person name="Hutchinson M.I."/>
            <person name="Powell A.J."/>
            <person name="Barry K."/>
            <person name="Miller A.N."/>
            <person name="Grigoriev I.V."/>
            <person name="Debuchy R."/>
            <person name="Gladieux P."/>
            <person name="Hiltunen Thoren M."/>
            <person name="Johannesson H."/>
        </authorList>
    </citation>
    <scope>NUCLEOTIDE SEQUENCE</scope>
    <source>
        <strain evidence="7">PSN243</strain>
    </source>
</reference>
<dbReference type="GO" id="GO:0005975">
    <property type="term" value="P:carbohydrate metabolic process"/>
    <property type="evidence" value="ECO:0007669"/>
    <property type="project" value="InterPro"/>
</dbReference>
<gene>
    <name evidence="7" type="ORF">QBC34DRAFT_454708</name>
</gene>
<dbReference type="CDD" id="cd00035">
    <property type="entry name" value="ChtBD1"/>
    <property type="match status" value="1"/>
</dbReference>